<dbReference type="GO" id="GO:0051082">
    <property type="term" value="F:unfolded protein binding"/>
    <property type="evidence" value="ECO:0007669"/>
    <property type="project" value="TreeGrafter"/>
</dbReference>
<name>A0A2V2VHX5_TRYCR</name>
<dbReference type="InterPro" id="IPR048696">
    <property type="entry name" value="SHQ1-like_CS"/>
</dbReference>
<organism evidence="2 3">
    <name type="scientific">Trypanosoma cruzi</name>
    <dbReference type="NCBI Taxonomy" id="5693"/>
    <lineage>
        <taxon>Eukaryota</taxon>
        <taxon>Discoba</taxon>
        <taxon>Euglenozoa</taxon>
        <taxon>Kinetoplastea</taxon>
        <taxon>Metakinetoplastina</taxon>
        <taxon>Trypanosomatida</taxon>
        <taxon>Trypanosomatidae</taxon>
        <taxon>Trypanosoma</taxon>
        <taxon>Schizotrypanum</taxon>
    </lineage>
</organism>
<dbReference type="Gene3D" id="2.60.40.790">
    <property type="match status" value="1"/>
</dbReference>
<dbReference type="InterPro" id="IPR008978">
    <property type="entry name" value="HSP20-like_chaperone"/>
</dbReference>
<dbReference type="Pfam" id="PF21413">
    <property type="entry name" value="SHQ1-like_CS"/>
    <property type="match status" value="1"/>
</dbReference>
<evidence type="ECO:0000259" key="1">
    <source>
        <dbReference type="Pfam" id="PF21413"/>
    </source>
</evidence>
<dbReference type="PANTHER" id="PTHR12967">
    <property type="entry name" value="PROTEIN SHQ1 HOMOLOG"/>
    <property type="match status" value="1"/>
</dbReference>
<dbReference type="EMBL" id="PRFA01000020">
    <property type="protein sequence ID" value="PWU96029.1"/>
    <property type="molecule type" value="Genomic_DNA"/>
</dbReference>
<accession>A0A2V2VHX5</accession>
<dbReference type="GO" id="GO:0005737">
    <property type="term" value="C:cytoplasm"/>
    <property type="evidence" value="ECO:0007669"/>
    <property type="project" value="TreeGrafter"/>
</dbReference>
<comment type="caution">
    <text evidence="2">The sequence shown here is derived from an EMBL/GenBank/DDBJ whole genome shotgun (WGS) entry which is preliminary data.</text>
</comment>
<evidence type="ECO:0000313" key="2">
    <source>
        <dbReference type="EMBL" id="PWU96029.1"/>
    </source>
</evidence>
<proteinExistence type="predicted"/>
<dbReference type="VEuPathDB" id="TriTrypDB:Tc_MARK_2707"/>
<protein>
    <recommendedName>
        <fullName evidence="1">SHQ1-like CS domain-containing protein</fullName>
    </recommendedName>
</protein>
<dbReference type="VEuPathDB" id="TriTrypDB:BCY84_01484"/>
<dbReference type="VEuPathDB" id="TriTrypDB:TcYC6_0049640"/>
<dbReference type="InterPro" id="IPR039742">
    <property type="entry name" value="Shq1"/>
</dbReference>
<dbReference type="VEuPathDB" id="TriTrypDB:TcCLB.511529.40"/>
<sequence length="95" mass="10915">MLAPIFVCEQNESFVIVSITLSALCKVTTAVFSILDHQFTFHCAPYYLRLKFDQRIAEGRGERATYTVDTNVLTVYIPKEHRDEVLRTWTTLAIS</sequence>
<dbReference type="VEuPathDB" id="TriTrypDB:ECC02_004015"/>
<evidence type="ECO:0000313" key="3">
    <source>
        <dbReference type="Proteomes" id="UP000246121"/>
    </source>
</evidence>
<dbReference type="PANTHER" id="PTHR12967:SF0">
    <property type="entry name" value="PROTEIN SHQ1 HOMOLOG"/>
    <property type="match status" value="1"/>
</dbReference>
<feature type="domain" description="SHQ1-like CS" evidence="1">
    <location>
        <begin position="4"/>
        <end position="85"/>
    </location>
</feature>
<reference evidence="2 3" key="1">
    <citation type="journal article" date="2018" name="Microb. Genom.">
        <title>Expanding an expanded genome: long-read sequencing of Trypanosoma cruzi.</title>
        <authorList>
            <person name="Berna L."/>
            <person name="Rodriguez M."/>
            <person name="Chiribao M.L."/>
            <person name="Parodi-Talice A."/>
            <person name="Pita S."/>
            <person name="Rijo G."/>
            <person name="Alvarez-Valin F."/>
            <person name="Robello C."/>
        </authorList>
    </citation>
    <scope>NUCLEOTIDE SEQUENCE [LARGE SCALE GENOMIC DNA]</scope>
    <source>
        <strain evidence="2 3">Dm28c</strain>
    </source>
</reference>
<dbReference type="VEuPathDB" id="TriTrypDB:TcCLB.511031.20"/>
<dbReference type="VEuPathDB" id="TriTrypDB:TCSYLVIO_005352"/>
<dbReference type="VEuPathDB" id="TriTrypDB:C4B63_20g222"/>
<dbReference type="GO" id="GO:0005654">
    <property type="term" value="C:nucleoplasm"/>
    <property type="evidence" value="ECO:0007669"/>
    <property type="project" value="TreeGrafter"/>
</dbReference>
<dbReference type="VEuPathDB" id="TriTrypDB:TcCL_ESM00880"/>
<dbReference type="VEuPathDB" id="TriTrypDB:TcBrA4_0035600"/>
<dbReference type="GO" id="GO:0000493">
    <property type="term" value="P:box H/ACA snoRNP assembly"/>
    <property type="evidence" value="ECO:0007669"/>
    <property type="project" value="InterPro"/>
</dbReference>
<dbReference type="VEuPathDB" id="TriTrypDB:C3747_120g121"/>
<dbReference type="AlphaFoldDB" id="A0A2V2VHX5"/>
<dbReference type="VEuPathDB" id="TriTrypDB:TcG_00008"/>
<dbReference type="Proteomes" id="UP000246121">
    <property type="component" value="Unassembled WGS sequence"/>
</dbReference>
<gene>
    <name evidence="2" type="ORF">C4B63_20g222</name>
</gene>
<dbReference type="VEuPathDB" id="TriTrypDB:TCDM_13904"/>